<organism evidence="2 4">
    <name type="scientific">Natrinema pellirubrum (strain DSM 15624 / CIP 106293 / JCM 10476 / NCIMB 786 / 157)</name>
    <dbReference type="NCBI Taxonomy" id="797303"/>
    <lineage>
        <taxon>Archaea</taxon>
        <taxon>Methanobacteriati</taxon>
        <taxon>Methanobacteriota</taxon>
        <taxon>Stenosarchaea group</taxon>
        <taxon>Halobacteria</taxon>
        <taxon>Halobacteriales</taxon>
        <taxon>Natrialbaceae</taxon>
        <taxon>Natrinema</taxon>
    </lineage>
</organism>
<dbReference type="SUPFAM" id="SSF46785">
    <property type="entry name" value="Winged helix' DNA-binding domain"/>
    <property type="match status" value="1"/>
</dbReference>
<gene>
    <name evidence="2" type="ordered locus">Natpe_3860</name>
    <name evidence="3" type="ORF">C488_18720</name>
</gene>
<dbReference type="GeneID" id="14333315"/>
<reference evidence="3 5" key="3">
    <citation type="journal article" date="2014" name="PLoS Genet.">
        <title>Phylogenetically driven sequencing of extremely halophilic archaea reveals strategies for static and dynamic osmo-response.</title>
        <authorList>
            <person name="Becker E.A."/>
            <person name="Seitzer P.M."/>
            <person name="Tritt A."/>
            <person name="Larsen D."/>
            <person name="Krusor M."/>
            <person name="Yao A.I."/>
            <person name="Wu D."/>
            <person name="Madern D."/>
            <person name="Eisen J.A."/>
            <person name="Darling A.E."/>
            <person name="Facciotti M.T."/>
        </authorList>
    </citation>
    <scope>NUCLEOTIDE SEQUENCE [LARGE SCALE GENOMIC DNA]</scope>
    <source>
        <strain evidence="3 5">DSM 15624</strain>
    </source>
</reference>
<protein>
    <submittedName>
        <fullName evidence="2">Transcriptional regulator</fullName>
    </submittedName>
</protein>
<dbReference type="Pfam" id="PF08350">
    <property type="entry name" value="FilR1_middle"/>
    <property type="match status" value="1"/>
</dbReference>
<dbReference type="HOGENOM" id="CLU_1017866_0_0_2"/>
<accession>L0JQU3</accession>
<feature type="domain" description="HTH iclR-type" evidence="1">
    <location>
        <begin position="25"/>
        <end position="100"/>
    </location>
</feature>
<sequence>MNFDTQTEVEDSVENDTYDDAKVLMETRHRFRLLRLLEQSSRTQSELAEQMDIHRTTLRRNLRTLRQQNWIAEDGNRYAITAAGEIVLSSFDELLRDVERATKLGTFLTECTVDLPEEFPALGNDEIALNGADQPFAAVNEFIEFIETADRLQLCLPAINPRYVTLLTDLCPTTRIELVGPKECFETLVATAAAELRTLRRSDTVAVTVIDERPPFGICFDEDRCMLVAYNDGGGIHGIVRFDDPAGGIENWLEDEYRSFEQGGRNAELPLTE</sequence>
<name>L0JQU3_NATP1</name>
<dbReference type="GO" id="GO:0003677">
    <property type="term" value="F:DNA binding"/>
    <property type="evidence" value="ECO:0007669"/>
    <property type="project" value="InterPro"/>
</dbReference>
<dbReference type="STRING" id="797303.Natpe_3860"/>
<dbReference type="AlphaFoldDB" id="L0JQU3"/>
<dbReference type="GO" id="GO:0006355">
    <property type="term" value="P:regulation of DNA-templated transcription"/>
    <property type="evidence" value="ECO:0007669"/>
    <property type="project" value="InterPro"/>
</dbReference>
<dbReference type="InterPro" id="IPR036388">
    <property type="entry name" value="WH-like_DNA-bd_sf"/>
</dbReference>
<reference evidence="4" key="1">
    <citation type="submission" date="2012-02" db="EMBL/GenBank/DDBJ databases">
        <title>Complete sequence of chromosome of Natrinema pellirubrum DSM 15624.</title>
        <authorList>
            <person name="Lucas S."/>
            <person name="Han J."/>
            <person name="Lapidus A."/>
            <person name="Cheng J.-F."/>
            <person name="Goodwin L."/>
            <person name="Pitluck S."/>
            <person name="Peters L."/>
            <person name="Teshima H."/>
            <person name="Detter J.C."/>
            <person name="Han C."/>
            <person name="Tapia R."/>
            <person name="Land M."/>
            <person name="Hauser L."/>
            <person name="Kyrpides N."/>
            <person name="Ivanova N."/>
            <person name="Pagani I."/>
            <person name="Sproer C."/>
            <person name="Anderson I."/>
            <person name="Woyke T."/>
        </authorList>
    </citation>
    <scope>NUCLEOTIDE SEQUENCE [LARGE SCALE GENOMIC DNA]</scope>
    <source>
        <strain evidence="4">DSM 15624 / JCM 10476 / NCIMB 786</strain>
    </source>
</reference>
<dbReference type="Pfam" id="PF25213">
    <property type="entry name" value="HVO_A0261_N"/>
    <property type="match status" value="1"/>
</dbReference>
<evidence type="ECO:0000313" key="3">
    <source>
        <dbReference type="EMBL" id="ELY70476.1"/>
    </source>
</evidence>
<dbReference type="KEGG" id="npe:Natpe_3860"/>
<dbReference type="InterPro" id="IPR005471">
    <property type="entry name" value="Tscrpt_reg_IclR_N"/>
</dbReference>
<dbReference type="PATRIC" id="fig|797303.5.peg.3727"/>
<evidence type="ECO:0000259" key="1">
    <source>
        <dbReference type="SMART" id="SM00346"/>
    </source>
</evidence>
<dbReference type="InterPro" id="IPR013561">
    <property type="entry name" value="FilR1_middle_dom"/>
</dbReference>
<keyword evidence="5" id="KW-1185">Reference proteome</keyword>
<dbReference type="Proteomes" id="UP000010843">
    <property type="component" value="Chromosome"/>
</dbReference>
<evidence type="ECO:0000313" key="5">
    <source>
        <dbReference type="Proteomes" id="UP000011593"/>
    </source>
</evidence>
<evidence type="ECO:0000313" key="4">
    <source>
        <dbReference type="Proteomes" id="UP000010843"/>
    </source>
</evidence>
<dbReference type="eggNOG" id="arCOG02808">
    <property type="taxonomic scope" value="Archaea"/>
</dbReference>
<dbReference type="OrthoDB" id="330490at2157"/>
<dbReference type="InterPro" id="IPR057527">
    <property type="entry name" value="HVO_A0261-like_N"/>
</dbReference>
<reference evidence="2" key="2">
    <citation type="submission" date="2012-02" db="EMBL/GenBank/DDBJ databases">
        <title>Complete sequence of chromosome of Natrinema pellirubrum DSM 15624.</title>
        <authorList>
            <consortium name="US DOE Joint Genome Institute"/>
            <person name="Lucas S."/>
            <person name="Han J."/>
            <person name="Lapidus A."/>
            <person name="Cheng J.-F."/>
            <person name="Goodwin L."/>
            <person name="Pitluck S."/>
            <person name="Peters L."/>
            <person name="Teshima H."/>
            <person name="Detter J.C."/>
            <person name="Han C."/>
            <person name="Tapia R."/>
            <person name="Land M."/>
            <person name="Hauser L."/>
            <person name="Kyrpides N."/>
            <person name="Ivanova N."/>
            <person name="Pagani I."/>
            <person name="Sproer C."/>
            <person name="Anderson I."/>
            <person name="Woyke T."/>
        </authorList>
    </citation>
    <scope>NUCLEOTIDE SEQUENCE</scope>
    <source>
        <strain evidence="2">DSM 15624</strain>
    </source>
</reference>
<dbReference type="EMBL" id="AOIE01000110">
    <property type="protein sequence ID" value="ELY70476.1"/>
    <property type="molecule type" value="Genomic_DNA"/>
</dbReference>
<proteinExistence type="predicted"/>
<dbReference type="InterPro" id="IPR036390">
    <property type="entry name" value="WH_DNA-bd_sf"/>
</dbReference>
<evidence type="ECO:0000313" key="2">
    <source>
        <dbReference type="EMBL" id="AGB33619.1"/>
    </source>
</evidence>
<dbReference type="Proteomes" id="UP000011593">
    <property type="component" value="Unassembled WGS sequence"/>
</dbReference>
<dbReference type="RefSeq" id="WP_006183081.1">
    <property type="nucleotide sequence ID" value="NC_019962.1"/>
</dbReference>
<dbReference type="EMBL" id="CP003372">
    <property type="protein sequence ID" value="AGB33619.1"/>
    <property type="molecule type" value="Genomic_DNA"/>
</dbReference>
<dbReference type="Gene3D" id="1.10.10.10">
    <property type="entry name" value="Winged helix-like DNA-binding domain superfamily/Winged helix DNA-binding domain"/>
    <property type="match status" value="1"/>
</dbReference>
<dbReference type="SMART" id="SM00346">
    <property type="entry name" value="HTH_ICLR"/>
    <property type="match status" value="1"/>
</dbReference>